<feature type="binding site" evidence="6">
    <location>
        <position position="26"/>
    </location>
    <ligand>
        <name>Ca(2+)</name>
        <dbReference type="ChEBI" id="CHEBI:29108"/>
        <label>1</label>
    </ligand>
</feature>
<dbReference type="InterPro" id="IPR037104">
    <property type="entry name" value="Annexin_sf"/>
</dbReference>
<feature type="binding site" evidence="6">
    <location>
        <position position="68"/>
    </location>
    <ligand>
        <name>Ca(2+)</name>
        <dbReference type="ChEBI" id="CHEBI:29108"/>
        <label>1</label>
    </ligand>
</feature>
<dbReference type="PRINTS" id="PR01814">
    <property type="entry name" value="ANNEXINPLANT"/>
</dbReference>
<protein>
    <submittedName>
        <fullName evidence="8">Annexin-like protein RJ4</fullName>
    </submittedName>
</protein>
<organism evidence="8 9">
    <name type="scientific">Zea mays</name>
    <name type="common">Maize</name>
    <dbReference type="NCBI Taxonomy" id="4577"/>
    <lineage>
        <taxon>Eukaryota</taxon>
        <taxon>Viridiplantae</taxon>
        <taxon>Streptophyta</taxon>
        <taxon>Embryophyta</taxon>
        <taxon>Tracheophyta</taxon>
        <taxon>Spermatophyta</taxon>
        <taxon>Magnoliopsida</taxon>
        <taxon>Liliopsida</taxon>
        <taxon>Poales</taxon>
        <taxon>Poaceae</taxon>
        <taxon>PACMAD clade</taxon>
        <taxon>Panicoideae</taxon>
        <taxon>Andropogonodae</taxon>
        <taxon>Andropogoneae</taxon>
        <taxon>Tripsacinae</taxon>
        <taxon>Zea</taxon>
    </lineage>
</organism>
<dbReference type="InterPro" id="IPR009118">
    <property type="entry name" value="AnnexinD_plant"/>
</dbReference>
<dbReference type="InterPro" id="IPR001464">
    <property type="entry name" value="Annexin"/>
</dbReference>
<reference evidence="8 9" key="1">
    <citation type="journal article" date="2018" name="Nat. Genet.">
        <title>Extensive intraspecific gene order and gene structural variations between Mo17 and other maize genomes.</title>
        <authorList>
            <person name="Sun S."/>
            <person name="Zhou Y."/>
            <person name="Chen J."/>
            <person name="Shi J."/>
            <person name="Zhao H."/>
            <person name="Zhao H."/>
            <person name="Song W."/>
            <person name="Zhang M."/>
            <person name="Cui Y."/>
            <person name="Dong X."/>
            <person name="Liu H."/>
            <person name="Ma X."/>
            <person name="Jiao Y."/>
            <person name="Wang B."/>
            <person name="Wei X."/>
            <person name="Stein J.C."/>
            <person name="Glaubitz J.C."/>
            <person name="Lu F."/>
            <person name="Yu G."/>
            <person name="Liang C."/>
            <person name="Fengler K."/>
            <person name="Li B."/>
            <person name="Rafalski A."/>
            <person name="Schnable P.S."/>
            <person name="Ware D.H."/>
            <person name="Buckler E.S."/>
            <person name="Lai J."/>
        </authorList>
    </citation>
    <scope>NUCLEOTIDE SEQUENCE [LARGE SCALE GENOMIC DNA]</scope>
    <source>
        <strain evidence="9">cv. Missouri 17</strain>
        <tissue evidence="8">Seedling</tissue>
    </source>
</reference>
<dbReference type="AlphaFoldDB" id="A0A3L6FGK9"/>
<dbReference type="FunFam" id="1.10.220.10:FF:000001">
    <property type="entry name" value="Annexin"/>
    <property type="match status" value="1"/>
</dbReference>
<keyword evidence="5" id="KW-0111">Calcium/phospholipid-binding</keyword>
<dbReference type="GO" id="GO:0005544">
    <property type="term" value="F:calcium-dependent phospholipid binding"/>
    <property type="evidence" value="ECO:0007669"/>
    <property type="project" value="UniProtKB-KW"/>
</dbReference>
<sequence>MATIAVPRVVPSPAEDAAALLKAFQGWGTDEQAVIGILAHRDATQREQIALEYEHKYGESLVQRLQSELTGDFERAVYHWMLGPAERQAVMANAATECLQEECAVIVEIACANSSAELVAVKKAYHALYRRSLEEDVAARATAGNLRSVRRRRQRGHGASAVGGEGRARGREGRRRRGGHEELIRVVGTRSKAQLRATFGCFKDEHRRSVAKALPRGTDPTGYLRALRAAVRCVADPSKYFAKVLRSATRESAGTDEDSLARVVLLHAEKDDMGAICAAFLKRASCTLEQAVAKETSGDYRSFLLALLGS</sequence>
<evidence type="ECO:0000256" key="2">
    <source>
        <dbReference type="ARBA" id="ARBA00022737"/>
    </source>
</evidence>
<feature type="binding site" evidence="6">
    <location>
        <position position="24"/>
    </location>
    <ligand>
        <name>Ca(2+)</name>
        <dbReference type="ChEBI" id="CHEBI:29108"/>
        <label>1</label>
    </ligand>
</feature>
<dbReference type="Gene3D" id="1.10.220.10">
    <property type="entry name" value="Annexin"/>
    <property type="match status" value="4"/>
</dbReference>
<dbReference type="PRINTS" id="PR00196">
    <property type="entry name" value="ANNEXIN"/>
</dbReference>
<feature type="binding site" evidence="6">
    <location>
        <position position="293"/>
    </location>
    <ligand>
        <name>Ca(2+)</name>
        <dbReference type="ChEBI" id="CHEBI:29108"/>
        <label>1</label>
    </ligand>
</feature>
<keyword evidence="3 6" id="KW-0106">Calcium</keyword>
<dbReference type="PANTHER" id="PTHR10502:SF193">
    <property type="entry name" value="ANNEXIN D8"/>
    <property type="match status" value="1"/>
</dbReference>
<name>A0A3L6FGK9_MAIZE</name>
<evidence type="ECO:0000256" key="7">
    <source>
        <dbReference type="SAM" id="MobiDB-lite"/>
    </source>
</evidence>
<dbReference type="GO" id="GO:0005509">
    <property type="term" value="F:calcium ion binding"/>
    <property type="evidence" value="ECO:0007669"/>
    <property type="project" value="InterPro"/>
</dbReference>
<dbReference type="SMART" id="SM00335">
    <property type="entry name" value="ANX"/>
    <property type="match status" value="3"/>
</dbReference>
<evidence type="ECO:0000256" key="5">
    <source>
        <dbReference type="ARBA" id="ARBA00023302"/>
    </source>
</evidence>
<evidence type="ECO:0000313" key="9">
    <source>
        <dbReference type="Proteomes" id="UP000251960"/>
    </source>
</evidence>
<evidence type="ECO:0000256" key="4">
    <source>
        <dbReference type="ARBA" id="ARBA00023216"/>
    </source>
</evidence>
<evidence type="ECO:0000313" key="8">
    <source>
        <dbReference type="EMBL" id="PWZ32356.1"/>
    </source>
</evidence>
<evidence type="ECO:0000256" key="1">
    <source>
        <dbReference type="ARBA" id="ARBA00022723"/>
    </source>
</evidence>
<dbReference type="InterPro" id="IPR018502">
    <property type="entry name" value="Annexin_repeat"/>
</dbReference>
<dbReference type="PROSITE" id="PS51897">
    <property type="entry name" value="ANNEXIN_2"/>
    <property type="match status" value="2"/>
</dbReference>
<feature type="binding site" evidence="6">
    <location>
        <position position="296"/>
    </location>
    <ligand>
        <name>Ca(2+)</name>
        <dbReference type="ChEBI" id="CHEBI:29108"/>
        <label>1</label>
    </ligand>
</feature>
<dbReference type="ExpressionAtlas" id="A0A3L6FGK9">
    <property type="expression patterns" value="baseline and differential"/>
</dbReference>
<dbReference type="EMBL" id="NCVQ01000004">
    <property type="protein sequence ID" value="PWZ32356.1"/>
    <property type="molecule type" value="Genomic_DNA"/>
</dbReference>
<accession>A0A3L6FGK9</accession>
<evidence type="ECO:0000256" key="3">
    <source>
        <dbReference type="ARBA" id="ARBA00022837"/>
    </source>
</evidence>
<dbReference type="FunFam" id="1.10.220.10:FF:000008">
    <property type="entry name" value="Annexin"/>
    <property type="match status" value="1"/>
</dbReference>
<feature type="region of interest" description="Disordered" evidence="7">
    <location>
        <begin position="149"/>
        <end position="176"/>
    </location>
</feature>
<keyword evidence="1 6" id="KW-0479">Metal-binding</keyword>
<keyword evidence="2" id="KW-0677">Repeat</keyword>
<gene>
    <name evidence="8" type="primary">ANX4_0</name>
    <name evidence="8" type="ORF">Zm00014a_028333</name>
</gene>
<evidence type="ECO:0000256" key="6">
    <source>
        <dbReference type="PIRSR" id="PIRSR609118-1"/>
    </source>
</evidence>
<dbReference type="Pfam" id="PF00191">
    <property type="entry name" value="Annexin"/>
    <property type="match status" value="3"/>
</dbReference>
<dbReference type="Proteomes" id="UP000251960">
    <property type="component" value="Chromosome 3"/>
</dbReference>
<dbReference type="GO" id="GO:0006950">
    <property type="term" value="P:response to stress"/>
    <property type="evidence" value="ECO:0007669"/>
    <property type="project" value="UniProtKB-ARBA"/>
</dbReference>
<dbReference type="SUPFAM" id="SSF47874">
    <property type="entry name" value="Annexin"/>
    <property type="match status" value="1"/>
</dbReference>
<keyword evidence="4" id="KW-0041">Annexin</keyword>
<feature type="binding site" evidence="6">
    <location>
        <position position="295"/>
    </location>
    <ligand>
        <name>Ca(2+)</name>
        <dbReference type="ChEBI" id="CHEBI:29108"/>
        <label>3</label>
    </ligand>
</feature>
<comment type="caution">
    <text evidence="8">The sequence shown here is derived from an EMBL/GenBank/DDBJ whole genome shotgun (WGS) entry which is preliminary data.</text>
</comment>
<dbReference type="PANTHER" id="PTHR10502">
    <property type="entry name" value="ANNEXIN"/>
    <property type="match status" value="1"/>
</dbReference>
<feature type="binding site" evidence="6">
    <location>
        <position position="28"/>
    </location>
    <ligand>
        <name>Ca(2+)</name>
        <dbReference type="ChEBI" id="CHEBI:29108"/>
        <label>1</label>
    </ligand>
</feature>
<proteinExistence type="predicted"/>
<feature type="binding site" evidence="6">
    <location>
        <position position="254"/>
    </location>
    <ligand>
        <name>Ca(2+)</name>
        <dbReference type="ChEBI" id="CHEBI:29108"/>
        <label>1</label>
    </ligand>
</feature>